<sequence>RRHSRLGNLSPADYENMHLTQNEVSA</sequence>
<keyword evidence="5" id="KW-1185">Reference proteome</keyword>
<dbReference type="Proteomes" id="UP000239210">
    <property type="component" value="Unassembled WGS sequence"/>
</dbReference>
<reference evidence="2 5" key="1">
    <citation type="submission" date="2018-03" db="EMBL/GenBank/DDBJ databases">
        <title>Genomic Encyclopedia of Archaeal and Bacterial Type Strains, Phase II (KMG-II): from individual species to whole genera.</title>
        <authorList>
            <person name="Goeker M."/>
        </authorList>
    </citation>
    <scope>NUCLEOTIDE SEQUENCE [LARGE SCALE GENOMIC DNA]</scope>
    <source>
        <strain evidence="2 5">DSM 45416</strain>
    </source>
</reference>
<name>A0A2T0STA4_9ACTN</name>
<protein>
    <submittedName>
        <fullName evidence="2">Uncharacterized protein</fullName>
    </submittedName>
</protein>
<organism evidence="2 5">
    <name type="scientific">Geodermatophilus tzadiensis</name>
    <dbReference type="NCBI Taxonomy" id="1137988"/>
    <lineage>
        <taxon>Bacteria</taxon>
        <taxon>Bacillati</taxon>
        <taxon>Actinomycetota</taxon>
        <taxon>Actinomycetes</taxon>
        <taxon>Geodermatophilales</taxon>
        <taxon>Geodermatophilaceae</taxon>
        <taxon>Geodermatophilus</taxon>
    </lineage>
</organism>
<gene>
    <name evidence="3" type="ORF">LY71_1181</name>
    <name evidence="4" type="ORF">LY71_118120</name>
    <name evidence="2" type="ORF">LY71_12549</name>
</gene>
<evidence type="ECO:0000313" key="3">
    <source>
        <dbReference type="EMBL" id="PRY42054.1"/>
    </source>
</evidence>
<dbReference type="EMBL" id="PVTG01000025">
    <property type="protein sequence ID" value="PRY36628.1"/>
    <property type="molecule type" value="Genomic_DNA"/>
</dbReference>
<dbReference type="EMBL" id="PVTG01000018">
    <property type="protein sequence ID" value="PRY42170.1"/>
    <property type="molecule type" value="Genomic_DNA"/>
</dbReference>
<feature type="non-terminal residue" evidence="2">
    <location>
        <position position="1"/>
    </location>
</feature>
<evidence type="ECO:0000256" key="1">
    <source>
        <dbReference type="SAM" id="MobiDB-lite"/>
    </source>
</evidence>
<evidence type="ECO:0000313" key="5">
    <source>
        <dbReference type="Proteomes" id="UP000239210"/>
    </source>
</evidence>
<dbReference type="EMBL" id="PVTG01000018">
    <property type="protein sequence ID" value="PRY42054.1"/>
    <property type="molecule type" value="Genomic_DNA"/>
</dbReference>
<evidence type="ECO:0000313" key="4">
    <source>
        <dbReference type="EMBL" id="PRY42170.1"/>
    </source>
</evidence>
<feature type="region of interest" description="Disordered" evidence="1">
    <location>
        <begin position="1"/>
        <end position="26"/>
    </location>
</feature>
<evidence type="ECO:0000313" key="2">
    <source>
        <dbReference type="EMBL" id="PRY36628.1"/>
    </source>
</evidence>
<proteinExistence type="predicted"/>
<accession>A0A2T0STA4</accession>
<dbReference type="AlphaFoldDB" id="A0A2T0STA4"/>
<comment type="caution">
    <text evidence="2">The sequence shown here is derived from an EMBL/GenBank/DDBJ whole genome shotgun (WGS) entry which is preliminary data.</text>
</comment>